<evidence type="ECO:0000313" key="2">
    <source>
        <dbReference type="EMBL" id="KAH7545566.1"/>
    </source>
</evidence>
<dbReference type="EMBL" id="JAEACU010000001">
    <property type="protein sequence ID" value="KAH7545566.1"/>
    <property type="molecule type" value="Genomic_DNA"/>
</dbReference>
<gene>
    <name evidence="2" type="ORF">FEM48_Zijuj01G0107100</name>
</gene>
<feature type="domain" description="KIB1-4 beta-propeller" evidence="1">
    <location>
        <begin position="37"/>
        <end position="75"/>
    </location>
</feature>
<accession>A0A978W0T2</accession>
<evidence type="ECO:0000259" key="1">
    <source>
        <dbReference type="Pfam" id="PF03478"/>
    </source>
</evidence>
<dbReference type="InterPro" id="IPR051304">
    <property type="entry name" value="SCF_F-box_domain"/>
</dbReference>
<name>A0A978W0T2_ZIZJJ</name>
<reference evidence="2" key="1">
    <citation type="journal article" date="2021" name="Front. Plant Sci.">
        <title>Chromosome-Scale Genome Assembly for Chinese Sour Jujube and Insights Into Its Genome Evolution and Domestication Signature.</title>
        <authorList>
            <person name="Shen L.-Y."/>
            <person name="Luo H."/>
            <person name="Wang X.-L."/>
            <person name="Wang X.-M."/>
            <person name="Qiu X.-J."/>
            <person name="Liu H."/>
            <person name="Zhou S.-S."/>
            <person name="Jia K.-H."/>
            <person name="Nie S."/>
            <person name="Bao Y.-T."/>
            <person name="Zhang R.-G."/>
            <person name="Yun Q.-Z."/>
            <person name="Chai Y.-H."/>
            <person name="Lu J.-Y."/>
            <person name="Li Y."/>
            <person name="Zhao S.-W."/>
            <person name="Mao J.-F."/>
            <person name="Jia S.-G."/>
            <person name="Mao Y.-M."/>
        </authorList>
    </citation>
    <scope>NUCLEOTIDE SEQUENCE</scope>
    <source>
        <strain evidence="2">AT0</strain>
        <tissue evidence="2">Leaf</tissue>
    </source>
</reference>
<organism evidence="2 3">
    <name type="scientific">Ziziphus jujuba var. spinosa</name>
    <dbReference type="NCBI Taxonomy" id="714518"/>
    <lineage>
        <taxon>Eukaryota</taxon>
        <taxon>Viridiplantae</taxon>
        <taxon>Streptophyta</taxon>
        <taxon>Embryophyta</taxon>
        <taxon>Tracheophyta</taxon>
        <taxon>Spermatophyta</taxon>
        <taxon>Magnoliopsida</taxon>
        <taxon>eudicotyledons</taxon>
        <taxon>Gunneridae</taxon>
        <taxon>Pentapetalae</taxon>
        <taxon>rosids</taxon>
        <taxon>fabids</taxon>
        <taxon>Rosales</taxon>
        <taxon>Rhamnaceae</taxon>
        <taxon>Paliureae</taxon>
        <taxon>Ziziphus</taxon>
    </lineage>
</organism>
<evidence type="ECO:0000313" key="3">
    <source>
        <dbReference type="Proteomes" id="UP000813462"/>
    </source>
</evidence>
<sequence length="90" mass="9983">MAICTGGKLGVWTMGDKKWAIVDDGCEDFHFEDIAFSQWKDLGEQVMFVGDGCCFSVSAKDFVGLKKNCVYFSNDRFVGGKGHFPDWKAG</sequence>
<dbReference type="InterPro" id="IPR005174">
    <property type="entry name" value="KIB1-4_b-propeller"/>
</dbReference>
<dbReference type="PANTHER" id="PTHR47123">
    <property type="entry name" value="F-BOX PROTEIN SKIP23"/>
    <property type="match status" value="1"/>
</dbReference>
<dbReference type="AlphaFoldDB" id="A0A978W0T2"/>
<dbReference type="Proteomes" id="UP000813462">
    <property type="component" value="Unassembled WGS sequence"/>
</dbReference>
<protein>
    <recommendedName>
        <fullName evidence="1">KIB1-4 beta-propeller domain-containing protein</fullName>
    </recommendedName>
</protein>
<dbReference type="Pfam" id="PF03478">
    <property type="entry name" value="Beta-prop_KIB1-4"/>
    <property type="match status" value="1"/>
</dbReference>
<proteinExistence type="predicted"/>
<dbReference type="PANTHER" id="PTHR47123:SF3">
    <property type="entry name" value="DUF295 DOMAIN-CONTAINING PROTEIN"/>
    <property type="match status" value="1"/>
</dbReference>
<comment type="caution">
    <text evidence="2">The sequence shown here is derived from an EMBL/GenBank/DDBJ whole genome shotgun (WGS) entry which is preliminary data.</text>
</comment>